<dbReference type="AlphaFoldDB" id="A0A7M5UKE6"/>
<evidence type="ECO:0000313" key="9">
    <source>
        <dbReference type="Proteomes" id="UP000594262"/>
    </source>
</evidence>
<feature type="domain" description="DSL" evidence="7">
    <location>
        <begin position="32"/>
        <end position="97"/>
    </location>
</feature>
<evidence type="ECO:0000256" key="4">
    <source>
        <dbReference type="ARBA" id="ARBA00023157"/>
    </source>
</evidence>
<feature type="region of interest" description="Disordered" evidence="5">
    <location>
        <begin position="191"/>
        <end position="215"/>
    </location>
</feature>
<keyword evidence="1" id="KW-0217">Developmental protein</keyword>
<dbReference type="SMART" id="SM00051">
    <property type="entry name" value="DSL"/>
    <property type="match status" value="1"/>
</dbReference>
<keyword evidence="4" id="KW-1015">Disulfide bond</keyword>
<feature type="compositionally biased region" description="Polar residues" evidence="5">
    <location>
        <begin position="200"/>
        <end position="213"/>
    </location>
</feature>
<evidence type="ECO:0000256" key="3">
    <source>
        <dbReference type="ARBA" id="ARBA00022737"/>
    </source>
</evidence>
<feature type="transmembrane region" description="Helical" evidence="6">
    <location>
        <begin position="224"/>
        <end position="243"/>
    </location>
</feature>
<keyword evidence="9" id="KW-1185">Reference proteome</keyword>
<feature type="compositionally biased region" description="Polar residues" evidence="5">
    <location>
        <begin position="264"/>
        <end position="276"/>
    </location>
</feature>
<evidence type="ECO:0000256" key="5">
    <source>
        <dbReference type="SAM" id="MobiDB-lite"/>
    </source>
</evidence>
<dbReference type="InterPro" id="IPR001774">
    <property type="entry name" value="DSL"/>
</dbReference>
<dbReference type="EnsemblMetazoa" id="CLYHEMT002092.2">
    <property type="protein sequence ID" value="CLYHEMP002092.2"/>
    <property type="gene ID" value="CLYHEMG002092"/>
</dbReference>
<keyword evidence="3" id="KW-0677">Repeat</keyword>
<keyword evidence="6" id="KW-1133">Transmembrane helix</keyword>
<dbReference type="Proteomes" id="UP000594262">
    <property type="component" value="Unplaced"/>
</dbReference>
<feature type="region of interest" description="Disordered" evidence="5">
    <location>
        <begin position="264"/>
        <end position="291"/>
    </location>
</feature>
<name>A0A7M5UKE6_9CNID</name>
<dbReference type="OrthoDB" id="283575at2759"/>
<sequence>VSGEIQGKEWRPPLPSGRQLYEKGAFGSSLTAIADLFTYTFDFFLLFLRTKCINGYKGKYCDVKFCEPRDDAKGHYNCTKDNDKVCLPGWIDPSTNCVMRQVAPSSSTIKTEYSTSIQPSLIIPTKSLTQQTQTSTALKQIFTTTEPVHTTKKTKTAIKTDLPTKQHTTKANQNTGHPTEPYTTTKIYLDSTSTEKHLQPTESSQVGKTNTAGNKDKPNRIFEIVFTTLIVVLIALLAFAVIVRKRLIQRNKVHSPDINQMVSKYSENESESTSSLAHEENNNIKSSTTLT</sequence>
<accession>A0A7M5UKE6</accession>
<evidence type="ECO:0000256" key="1">
    <source>
        <dbReference type="ARBA" id="ARBA00022473"/>
    </source>
</evidence>
<proteinExistence type="predicted"/>
<dbReference type="Pfam" id="PF01414">
    <property type="entry name" value="DSL"/>
    <property type="match status" value="1"/>
</dbReference>
<dbReference type="Gene3D" id="2.10.25.140">
    <property type="match status" value="1"/>
</dbReference>
<dbReference type="GO" id="GO:0007154">
    <property type="term" value="P:cell communication"/>
    <property type="evidence" value="ECO:0007669"/>
    <property type="project" value="InterPro"/>
</dbReference>
<protein>
    <recommendedName>
        <fullName evidence="7">DSL domain-containing protein</fullName>
    </recommendedName>
</protein>
<evidence type="ECO:0000256" key="2">
    <source>
        <dbReference type="ARBA" id="ARBA00022536"/>
    </source>
</evidence>
<reference evidence="8" key="1">
    <citation type="submission" date="2021-01" db="UniProtKB">
        <authorList>
            <consortium name="EnsemblMetazoa"/>
        </authorList>
    </citation>
    <scope>IDENTIFICATION</scope>
</reference>
<dbReference type="GO" id="GO:0016020">
    <property type="term" value="C:membrane"/>
    <property type="evidence" value="ECO:0007669"/>
    <property type="project" value="InterPro"/>
</dbReference>
<evidence type="ECO:0000313" key="8">
    <source>
        <dbReference type="EnsemblMetazoa" id="CLYHEMP002092.2"/>
    </source>
</evidence>
<keyword evidence="6" id="KW-0472">Membrane</keyword>
<evidence type="ECO:0000256" key="6">
    <source>
        <dbReference type="SAM" id="Phobius"/>
    </source>
</evidence>
<keyword evidence="2" id="KW-0245">EGF-like domain</keyword>
<organism evidence="8 9">
    <name type="scientific">Clytia hemisphaerica</name>
    <dbReference type="NCBI Taxonomy" id="252671"/>
    <lineage>
        <taxon>Eukaryota</taxon>
        <taxon>Metazoa</taxon>
        <taxon>Cnidaria</taxon>
        <taxon>Hydrozoa</taxon>
        <taxon>Hydroidolina</taxon>
        <taxon>Leptothecata</taxon>
        <taxon>Obeliida</taxon>
        <taxon>Clytiidae</taxon>
        <taxon>Clytia</taxon>
    </lineage>
</organism>
<evidence type="ECO:0000259" key="7">
    <source>
        <dbReference type="SMART" id="SM00051"/>
    </source>
</evidence>
<feature type="region of interest" description="Disordered" evidence="5">
    <location>
        <begin position="165"/>
        <end position="184"/>
    </location>
</feature>
<keyword evidence="6" id="KW-0812">Transmembrane</keyword>